<protein>
    <submittedName>
        <fullName evidence="5">Class I SAM-dependent methyltransferase</fullName>
    </submittedName>
</protein>
<dbReference type="EMBL" id="RHJS01000002">
    <property type="protein sequence ID" value="RRK33795.1"/>
    <property type="molecule type" value="Genomic_DNA"/>
</dbReference>
<evidence type="ECO:0000313" key="5">
    <source>
        <dbReference type="EMBL" id="RRK33795.1"/>
    </source>
</evidence>
<keyword evidence="6" id="KW-1185">Reference proteome</keyword>
<dbReference type="Pfam" id="PF13649">
    <property type="entry name" value="Methyltransf_25"/>
    <property type="match status" value="1"/>
</dbReference>
<feature type="domain" description="Methyltransferase" evidence="4">
    <location>
        <begin position="109"/>
        <end position="186"/>
    </location>
</feature>
<evidence type="ECO:0000259" key="4">
    <source>
        <dbReference type="Pfam" id="PF13649"/>
    </source>
</evidence>
<evidence type="ECO:0000256" key="1">
    <source>
        <dbReference type="ARBA" id="ARBA00022603"/>
    </source>
</evidence>
<keyword evidence="3" id="KW-0949">S-adenosyl-L-methionine</keyword>
<comment type="caution">
    <text evidence="5">The sequence shown here is derived from an EMBL/GenBank/DDBJ whole genome shotgun (WGS) entry which is preliminary data.</text>
</comment>
<dbReference type="GO" id="GO:0032259">
    <property type="term" value="P:methylation"/>
    <property type="evidence" value="ECO:0007669"/>
    <property type="project" value="UniProtKB-KW"/>
</dbReference>
<dbReference type="AlphaFoldDB" id="A0A426DLZ5"/>
<keyword evidence="1 5" id="KW-0489">Methyltransferase</keyword>
<evidence type="ECO:0000256" key="2">
    <source>
        <dbReference type="ARBA" id="ARBA00022679"/>
    </source>
</evidence>
<accession>A0A426DLZ5</accession>
<name>A0A426DLZ5_9FIRM</name>
<dbReference type="CDD" id="cd02440">
    <property type="entry name" value="AdoMet_MTases"/>
    <property type="match status" value="1"/>
</dbReference>
<evidence type="ECO:0000256" key="3">
    <source>
        <dbReference type="ARBA" id="ARBA00022691"/>
    </source>
</evidence>
<reference evidence="5" key="1">
    <citation type="submission" date="2018-10" db="EMBL/GenBank/DDBJ databases">
        <title>Schaedlerella arabinophila gen. nov. sp. nov., isolated from the mouse intestinal tract and comparative analysis with the genome of the closely related altered Schaedler flora strain ASF502.</title>
        <authorList>
            <person name="Miyake S."/>
            <person name="Soh M."/>
            <person name="Seedorf H."/>
        </authorList>
    </citation>
    <scope>NUCLEOTIDE SEQUENCE [LARGE SCALE GENOMIC DNA]</scope>
    <source>
        <strain evidence="5">DSM 106076</strain>
    </source>
</reference>
<dbReference type="InterPro" id="IPR029063">
    <property type="entry name" value="SAM-dependent_MTases_sf"/>
</dbReference>
<dbReference type="Proteomes" id="UP000274920">
    <property type="component" value="Unassembled WGS sequence"/>
</dbReference>
<dbReference type="GO" id="GO:0008168">
    <property type="term" value="F:methyltransferase activity"/>
    <property type="evidence" value="ECO:0007669"/>
    <property type="project" value="UniProtKB-KW"/>
</dbReference>
<sequence length="280" mass="31808">MSDLRIKEYLAQVGIRRIHELDTALLEAFGQEEGQKHIKKLTELYDRSEERLIYGSKDTACLRRQEELVDYLNQSLQMSLLAASFYDRVFFRRAMEALLRYEQFFAGDILDIGCGNGILTCFLARIHPDASVTGLDLSQMAVSTAQELAVRLQTDKVRFACPRALKQKKYDTVFSCRTVHENARWRPLIEEKKGAPLSIEEQAKRYEGYVKELSALVKSQGYLVSIERCEEDDVCAGLIRALADAGLCQVKGTCMQFSYKNGDEMAAFQAMVFQKADGRP</sequence>
<dbReference type="Gene3D" id="3.40.50.150">
    <property type="entry name" value="Vaccinia Virus protein VP39"/>
    <property type="match status" value="1"/>
</dbReference>
<dbReference type="PANTHER" id="PTHR43464">
    <property type="entry name" value="METHYLTRANSFERASE"/>
    <property type="match status" value="1"/>
</dbReference>
<proteinExistence type="predicted"/>
<dbReference type="SUPFAM" id="SSF53335">
    <property type="entry name" value="S-adenosyl-L-methionine-dependent methyltransferases"/>
    <property type="match status" value="1"/>
</dbReference>
<dbReference type="PANTHER" id="PTHR43464:SF19">
    <property type="entry name" value="UBIQUINONE BIOSYNTHESIS O-METHYLTRANSFERASE, MITOCHONDRIAL"/>
    <property type="match status" value="1"/>
</dbReference>
<gene>
    <name evidence="5" type="ORF">EBB54_22340</name>
</gene>
<organism evidence="5 6">
    <name type="scientific">Schaedlerella arabinosiphila</name>
    <dbReference type="NCBI Taxonomy" id="2044587"/>
    <lineage>
        <taxon>Bacteria</taxon>
        <taxon>Bacillati</taxon>
        <taxon>Bacillota</taxon>
        <taxon>Clostridia</taxon>
        <taxon>Lachnospirales</taxon>
        <taxon>Lachnospiraceae</taxon>
        <taxon>Schaedlerella</taxon>
    </lineage>
</organism>
<dbReference type="InterPro" id="IPR041698">
    <property type="entry name" value="Methyltransf_25"/>
</dbReference>
<evidence type="ECO:0000313" key="6">
    <source>
        <dbReference type="Proteomes" id="UP000274920"/>
    </source>
</evidence>
<dbReference type="RefSeq" id="WP_125129004.1">
    <property type="nucleotide sequence ID" value="NZ_RHJS01000002.1"/>
</dbReference>
<keyword evidence="2 5" id="KW-0808">Transferase</keyword>